<dbReference type="InterPro" id="IPR023214">
    <property type="entry name" value="HAD_sf"/>
</dbReference>
<dbReference type="SFLD" id="SFLDG01129">
    <property type="entry name" value="C1.5:_HAD__Beta-PGM__Phosphata"/>
    <property type="match status" value="1"/>
</dbReference>
<dbReference type="Pfam" id="PF13419">
    <property type="entry name" value="HAD_2"/>
    <property type="match status" value="1"/>
</dbReference>
<dbReference type="FunFam" id="3.40.50.1000:FF:000055">
    <property type="entry name" value="Haloacid dehalogenase-like hydrolase family protein"/>
    <property type="match status" value="1"/>
</dbReference>
<reference evidence="1 2" key="1">
    <citation type="journal article" date="2017" name="Gigascience">
        <title>Draft genome of the honey bee ectoparasitic mite, Tropilaelaps mercedesae, is shaped by the parasitic life history.</title>
        <authorList>
            <person name="Dong X."/>
            <person name="Armstrong S.D."/>
            <person name="Xia D."/>
            <person name="Makepeace B.L."/>
            <person name="Darby A.C."/>
            <person name="Kadowaki T."/>
        </authorList>
    </citation>
    <scope>NUCLEOTIDE SEQUENCE [LARGE SCALE GENOMIC DNA]</scope>
    <source>
        <strain evidence="1">Wuxi-XJTLU</strain>
    </source>
</reference>
<dbReference type="OrthoDB" id="40579at2759"/>
<keyword evidence="2" id="KW-1185">Reference proteome</keyword>
<dbReference type="InterPro" id="IPR041492">
    <property type="entry name" value="HAD_2"/>
</dbReference>
<dbReference type="SFLD" id="SFLDS00003">
    <property type="entry name" value="Haloacid_Dehalogenase"/>
    <property type="match status" value="1"/>
</dbReference>
<dbReference type="STRING" id="418985.A0A1V9XNL4"/>
<gene>
    <name evidence="1" type="ORF">BIW11_08645</name>
</gene>
<dbReference type="Proteomes" id="UP000192247">
    <property type="component" value="Unassembled WGS sequence"/>
</dbReference>
<dbReference type="InterPro" id="IPR023198">
    <property type="entry name" value="PGP-like_dom2"/>
</dbReference>
<protein>
    <submittedName>
        <fullName evidence="1">Pseudouridine-5'-monophosphatase-like</fullName>
    </submittedName>
</protein>
<evidence type="ECO:0000313" key="1">
    <source>
        <dbReference type="EMBL" id="OQR75099.1"/>
    </source>
</evidence>
<dbReference type="InParanoid" id="A0A1V9XNL4"/>
<dbReference type="AlphaFoldDB" id="A0A1V9XNL4"/>
<dbReference type="SFLD" id="SFLDG01135">
    <property type="entry name" value="C1.5.6:_HAD__Beta-PGM__Phospha"/>
    <property type="match status" value="1"/>
</dbReference>
<dbReference type="Gene3D" id="1.10.150.240">
    <property type="entry name" value="Putative phosphatase, domain 2"/>
    <property type="match status" value="1"/>
</dbReference>
<accession>A0A1V9XNL4</accession>
<dbReference type="GO" id="GO:0016791">
    <property type="term" value="F:phosphatase activity"/>
    <property type="evidence" value="ECO:0007669"/>
    <property type="project" value="TreeGrafter"/>
</dbReference>
<proteinExistence type="predicted"/>
<evidence type="ECO:0000313" key="2">
    <source>
        <dbReference type="Proteomes" id="UP000192247"/>
    </source>
</evidence>
<organism evidence="1 2">
    <name type="scientific">Tropilaelaps mercedesae</name>
    <dbReference type="NCBI Taxonomy" id="418985"/>
    <lineage>
        <taxon>Eukaryota</taxon>
        <taxon>Metazoa</taxon>
        <taxon>Ecdysozoa</taxon>
        <taxon>Arthropoda</taxon>
        <taxon>Chelicerata</taxon>
        <taxon>Arachnida</taxon>
        <taxon>Acari</taxon>
        <taxon>Parasitiformes</taxon>
        <taxon>Mesostigmata</taxon>
        <taxon>Gamasina</taxon>
        <taxon>Dermanyssoidea</taxon>
        <taxon>Laelapidae</taxon>
        <taxon>Tropilaelaps</taxon>
    </lineage>
</organism>
<dbReference type="PANTHER" id="PTHR18901">
    <property type="entry name" value="2-DEOXYGLUCOSE-6-PHOSPHATE PHOSPHATASE 2"/>
    <property type="match status" value="1"/>
</dbReference>
<name>A0A1V9XNL4_9ACAR</name>
<dbReference type="PANTHER" id="PTHR18901:SF38">
    <property type="entry name" value="PSEUDOURIDINE-5'-PHOSPHATASE"/>
    <property type="match status" value="1"/>
</dbReference>
<dbReference type="EMBL" id="MNPL01006852">
    <property type="protein sequence ID" value="OQR75099.1"/>
    <property type="molecule type" value="Genomic_DNA"/>
</dbReference>
<dbReference type="Gene3D" id="3.40.50.1000">
    <property type="entry name" value="HAD superfamily/HAD-like"/>
    <property type="match status" value="1"/>
</dbReference>
<dbReference type="FunCoup" id="A0A1V9XNL4">
    <property type="interactions" value="370"/>
</dbReference>
<dbReference type="InterPro" id="IPR006439">
    <property type="entry name" value="HAD-SF_hydro_IA"/>
</dbReference>
<dbReference type="NCBIfam" id="TIGR01509">
    <property type="entry name" value="HAD-SF-IA-v3"/>
    <property type="match status" value="1"/>
</dbReference>
<dbReference type="SUPFAM" id="SSF56784">
    <property type="entry name" value="HAD-like"/>
    <property type="match status" value="1"/>
</dbReference>
<comment type="caution">
    <text evidence="1">The sequence shown here is derived from an EMBL/GenBank/DDBJ whole genome shotgun (WGS) entry which is preliminary data.</text>
</comment>
<sequence>MMFQRITHCIFDFDGLLVDSEKLYYQVIDDILKEFGHRYTVELKLKVLGCTRFDCARTIIEHCKLSITAADFIERIESRCAKVLPECRLMPGAERLVRHLKAHGVPIAVATSSSLESLRLKTIHHLPFMSLFNHIVSGSDDPEVKVSKPAPDIFLVCARRFTSPVEGLDDCKRVLVFEDAPNGVKAAIAANMQVVMVPDPTVVSPEHRAEATLCVDSLEQFQPELFGLPPFSHNVDDENKKALPTRALF</sequence>
<dbReference type="InterPro" id="IPR036412">
    <property type="entry name" value="HAD-like_sf"/>
</dbReference>